<proteinExistence type="inferred from homology"/>
<dbReference type="PANTHER" id="PTHR42693">
    <property type="entry name" value="ARYLSULFATASE FAMILY MEMBER"/>
    <property type="match status" value="1"/>
</dbReference>
<evidence type="ECO:0000256" key="2">
    <source>
        <dbReference type="ARBA" id="ARBA00022723"/>
    </source>
</evidence>
<accession>A0AAU6SFH9</accession>
<dbReference type="CDD" id="cd16025">
    <property type="entry name" value="PAS_like"/>
    <property type="match status" value="1"/>
</dbReference>
<name>A0AAU6SFH9_9MICO</name>
<dbReference type="AlphaFoldDB" id="A0AAU6SFH9"/>
<dbReference type="Gene3D" id="3.30.1120.10">
    <property type="match status" value="1"/>
</dbReference>
<feature type="domain" description="Sulfatase N-terminal" evidence="5">
    <location>
        <begin position="4"/>
        <end position="405"/>
    </location>
</feature>
<dbReference type="Pfam" id="PF00884">
    <property type="entry name" value="Sulfatase"/>
    <property type="match status" value="1"/>
</dbReference>
<dbReference type="InterPro" id="IPR024607">
    <property type="entry name" value="Sulfatase_CS"/>
</dbReference>
<dbReference type="GO" id="GO:0004065">
    <property type="term" value="F:arylsulfatase activity"/>
    <property type="evidence" value="ECO:0007669"/>
    <property type="project" value="TreeGrafter"/>
</dbReference>
<dbReference type="RefSeq" id="WP_349426513.1">
    <property type="nucleotide sequence ID" value="NZ_CP151632.1"/>
</dbReference>
<evidence type="ECO:0000256" key="1">
    <source>
        <dbReference type="ARBA" id="ARBA00008779"/>
    </source>
</evidence>
<evidence type="ECO:0000256" key="4">
    <source>
        <dbReference type="ARBA" id="ARBA00022837"/>
    </source>
</evidence>
<dbReference type="Gene3D" id="3.40.720.10">
    <property type="entry name" value="Alkaline Phosphatase, subunit A"/>
    <property type="match status" value="1"/>
</dbReference>
<sequence length="517" mass="57060">MTAPNIVVILADDLGFSDAGAFGGEIETPNLDRLAATGVRMSAFYATPRCSPSRAALLTGRESHSVGIGILTTDDRPHGYAGSLSVDAPTIAERLKARGYATALVGKWHLSSDISAPNETWPTHRGFDEFYGILPGASSYYRPRLYDGERRLDEETTADYYLTDDLSHRAADFVARSAQRGTPFFLYLSYTAPHWPLHAPEADVARYRERYRGGWDRLREERAERLHELGIAPLAESTYDPDVPRWTDAADPEWESERMAVYAAQVEIMDRGIGTLIAALDAHGVHDDTLIVFCSDNGACAEELPFSERRMNPDICPPFTRDGVEVMVGNEPGIRPGPEAGYSSYGRPWAHLSNAPFRLYKRWVHEGGIASPFIAHWPGGGIAGGEIAHAPAHIVDIVPSILDAVDEPGDGPGVSLLERWRQPGSGDAPAERTLCWEHMGNAAARRGRFKLVRESGRPWELYDLEADRGETADVAAEHPDVVADLEAAWQRWAEANGVIPWERVLEDFRQRGRAVPQ</sequence>
<organism evidence="6">
    <name type="scientific">Microbacterium sp. LWS13-1.2</name>
    <dbReference type="NCBI Taxonomy" id="3135264"/>
    <lineage>
        <taxon>Bacteria</taxon>
        <taxon>Bacillati</taxon>
        <taxon>Actinomycetota</taxon>
        <taxon>Actinomycetes</taxon>
        <taxon>Micrococcales</taxon>
        <taxon>Microbacteriaceae</taxon>
        <taxon>Microbacterium</taxon>
    </lineage>
</organism>
<evidence type="ECO:0000259" key="5">
    <source>
        <dbReference type="Pfam" id="PF00884"/>
    </source>
</evidence>
<dbReference type="SUPFAM" id="SSF53649">
    <property type="entry name" value="Alkaline phosphatase-like"/>
    <property type="match status" value="1"/>
</dbReference>
<dbReference type="PANTHER" id="PTHR42693:SF53">
    <property type="entry name" value="ENDO-4-O-SULFATASE"/>
    <property type="match status" value="1"/>
</dbReference>
<evidence type="ECO:0000256" key="3">
    <source>
        <dbReference type="ARBA" id="ARBA00022801"/>
    </source>
</evidence>
<gene>
    <name evidence="6" type="ORF">MRBLWS13_003399</name>
</gene>
<dbReference type="PROSITE" id="PS00149">
    <property type="entry name" value="SULFATASE_2"/>
    <property type="match status" value="1"/>
</dbReference>
<reference evidence="6" key="1">
    <citation type="submission" date="2024-04" db="EMBL/GenBank/DDBJ databases">
        <authorList>
            <person name="Roder T."/>
            <person name="Oberhansli S."/>
            <person name="Kreuzer M."/>
        </authorList>
    </citation>
    <scope>NUCLEOTIDE SEQUENCE</scope>
    <source>
        <strain evidence="6">LWS13-1.2</strain>
    </source>
</reference>
<dbReference type="InterPro" id="IPR017850">
    <property type="entry name" value="Alkaline_phosphatase_core_sf"/>
</dbReference>
<dbReference type="EMBL" id="CP151632">
    <property type="protein sequence ID" value="WZO35694.1"/>
    <property type="molecule type" value="Genomic_DNA"/>
</dbReference>
<comment type="similarity">
    <text evidence="1">Belongs to the sulfatase family.</text>
</comment>
<dbReference type="GO" id="GO:0046872">
    <property type="term" value="F:metal ion binding"/>
    <property type="evidence" value="ECO:0007669"/>
    <property type="project" value="UniProtKB-KW"/>
</dbReference>
<keyword evidence="3" id="KW-0378">Hydrolase</keyword>
<dbReference type="InterPro" id="IPR000917">
    <property type="entry name" value="Sulfatase_N"/>
</dbReference>
<evidence type="ECO:0000313" key="6">
    <source>
        <dbReference type="EMBL" id="WZO35694.1"/>
    </source>
</evidence>
<dbReference type="InterPro" id="IPR050738">
    <property type="entry name" value="Sulfatase"/>
</dbReference>
<keyword evidence="4" id="KW-0106">Calcium</keyword>
<keyword evidence="2" id="KW-0479">Metal-binding</keyword>
<protein>
    <submittedName>
        <fullName evidence="6">Arylsulfatase</fullName>
    </submittedName>
</protein>